<dbReference type="Pfam" id="PF07167">
    <property type="entry name" value="PhaC_N"/>
    <property type="match status" value="1"/>
</dbReference>
<dbReference type="GO" id="GO:0016746">
    <property type="term" value="F:acyltransferase activity"/>
    <property type="evidence" value="ECO:0007669"/>
    <property type="project" value="UniProtKB-KW"/>
</dbReference>
<dbReference type="EC" id="2.3.1.-" evidence="5"/>
<dbReference type="AlphaFoldDB" id="A0A0F7KSN7"/>
<accession>A0A0F7KSN7</accession>
<sequence length="626" mass="70417">MSVKDDSAGQAADIFTEMLRIQGEAARQVMETFLPEAAEAVPGDEVLADWGASAMRIQQMWEEFHRNQQTPESPLPFFVDPAQWMGLMQGWYQQMPLLDPERQRQIFEEGMALWEDILARFEEGGEGGAPAQPLDLPRKDRRFAAPEWRERPVFALIHQTYLLLAERISEAVDQVEGLDEQERDQLRFATRSVLDAMSPANFPLMNPLVLERTIDTQGENLARGMERLAADLEKGQLTHTDSGAFRLGENIACTPGKVVHETELFQLIQYSPTTDEVIETPLVIFPPWINRFYILDLNPKKSFVRWAVDQGLSVFVVSWRSADASLAHITWDDYIRAQMEVIELVRQRLKVPSVHTVGYCVAGTTLAATLAILARRGKADHVASATFLTAQVDFERAGELRAFIDDKQLELIRQASKGGYLDGRYMAATFNLLRGTDLIWNYVVNHYLLGEDYPAFDLLHWNGDVTNLPAKWHESYLRDLYRDNRLAEKDSLSGDGTPIDLTLIKTPVYVQAGREDHIAPPESVFRMLSHLSGPARFVLAGSGHIAGVVNPPAAGKYQYWIGDSSAENLGDFVEGATEHPGSWWTDWIGWLELLDGKRVPATGKRKPGGRGDRVIEDAPGRYVAMR</sequence>
<keyword evidence="6" id="KW-1185">Reference proteome</keyword>
<evidence type="ECO:0000256" key="4">
    <source>
        <dbReference type="ARBA" id="ARBA00023315"/>
    </source>
</evidence>
<dbReference type="NCBIfam" id="TIGR01838">
    <property type="entry name" value="PHA_synth_I"/>
    <property type="match status" value="1"/>
</dbReference>
<organism evidence="5 6">
    <name type="scientific">Croceibacterium atlanticum</name>
    <dbReference type="NCBI Taxonomy" id="1267766"/>
    <lineage>
        <taxon>Bacteria</taxon>
        <taxon>Pseudomonadati</taxon>
        <taxon>Pseudomonadota</taxon>
        <taxon>Alphaproteobacteria</taxon>
        <taxon>Sphingomonadales</taxon>
        <taxon>Erythrobacteraceae</taxon>
        <taxon>Croceibacterium</taxon>
    </lineage>
</organism>
<dbReference type="InterPro" id="IPR029058">
    <property type="entry name" value="AB_hydrolase_fold"/>
</dbReference>
<dbReference type="KEGG" id="aay:WYH_01560"/>
<protein>
    <submittedName>
        <fullName evidence="5">Poly-beta-hydroxybutyrate polymerase</fullName>
        <ecNumber evidence="5">2.3.1.-</ecNumber>
    </submittedName>
</protein>
<dbReference type="PATRIC" id="fig|1267766.3.peg.1569"/>
<dbReference type="PANTHER" id="PTHR36837">
    <property type="entry name" value="POLY(3-HYDROXYALKANOATE) POLYMERASE SUBUNIT PHAC"/>
    <property type="match status" value="1"/>
</dbReference>
<dbReference type="RefSeq" id="WP_046903374.1">
    <property type="nucleotide sequence ID" value="NZ_CP011452.2"/>
</dbReference>
<evidence type="ECO:0000256" key="2">
    <source>
        <dbReference type="ARBA" id="ARBA00022490"/>
    </source>
</evidence>
<evidence type="ECO:0000313" key="6">
    <source>
        <dbReference type="Proteomes" id="UP000034392"/>
    </source>
</evidence>
<dbReference type="Proteomes" id="UP000034392">
    <property type="component" value="Chromosome"/>
</dbReference>
<dbReference type="SUPFAM" id="SSF53474">
    <property type="entry name" value="alpha/beta-Hydrolases"/>
    <property type="match status" value="1"/>
</dbReference>
<dbReference type="OrthoDB" id="7208816at2"/>
<keyword evidence="3 5" id="KW-0808">Transferase</keyword>
<reference evidence="5" key="1">
    <citation type="submission" date="2015-05" db="EMBL/GenBank/DDBJ databases">
        <title>The complete genome of Altererythrobacter atlanticus strain 26DY36.</title>
        <authorList>
            <person name="Wu Y.-H."/>
            <person name="Cheng H."/>
            <person name="Wu X.-W."/>
        </authorList>
    </citation>
    <scope>NUCLEOTIDE SEQUENCE [LARGE SCALE GENOMIC DNA]</scope>
    <source>
        <strain evidence="5">26DY36</strain>
    </source>
</reference>
<evidence type="ECO:0000313" key="5">
    <source>
        <dbReference type="EMBL" id="AKH42599.1"/>
    </source>
</evidence>
<dbReference type="EMBL" id="CP011452">
    <property type="protein sequence ID" value="AKH42599.1"/>
    <property type="molecule type" value="Genomic_DNA"/>
</dbReference>
<dbReference type="InterPro" id="IPR010941">
    <property type="entry name" value="PhaC_N"/>
</dbReference>
<comment type="subcellular location">
    <subcellularLocation>
        <location evidence="1">Cytoplasm</location>
    </subcellularLocation>
</comment>
<name>A0A0F7KSN7_9SPHN</name>
<evidence type="ECO:0000256" key="3">
    <source>
        <dbReference type="ARBA" id="ARBA00022679"/>
    </source>
</evidence>
<dbReference type="GO" id="GO:0042619">
    <property type="term" value="P:poly-hydroxybutyrate biosynthetic process"/>
    <property type="evidence" value="ECO:0007669"/>
    <property type="project" value="InterPro"/>
</dbReference>
<dbReference type="InterPro" id="IPR010963">
    <property type="entry name" value="PHA_synth_I"/>
</dbReference>
<dbReference type="InterPro" id="IPR000073">
    <property type="entry name" value="AB_hydrolase_1"/>
</dbReference>
<keyword evidence="2" id="KW-0963">Cytoplasm</keyword>
<dbReference type="STRING" id="1267766.WYH_01560"/>
<keyword evidence="4 5" id="KW-0012">Acyltransferase</keyword>
<evidence type="ECO:0000256" key="1">
    <source>
        <dbReference type="ARBA" id="ARBA00004496"/>
    </source>
</evidence>
<gene>
    <name evidence="5" type="primary">phbC_2</name>
    <name evidence="5" type="ORF">WYH_01560</name>
</gene>
<dbReference type="Gene3D" id="3.40.50.1820">
    <property type="entry name" value="alpha/beta hydrolase"/>
    <property type="match status" value="1"/>
</dbReference>
<proteinExistence type="predicted"/>
<dbReference type="Pfam" id="PF00561">
    <property type="entry name" value="Abhydrolase_1"/>
    <property type="match status" value="1"/>
</dbReference>
<dbReference type="PANTHER" id="PTHR36837:SF5">
    <property type="entry name" value="POLY-3-HYDROXYBUTYRATE SYNTHASE"/>
    <property type="match status" value="1"/>
</dbReference>
<dbReference type="GO" id="GO:0005737">
    <property type="term" value="C:cytoplasm"/>
    <property type="evidence" value="ECO:0007669"/>
    <property type="project" value="UniProtKB-SubCell"/>
</dbReference>
<dbReference type="InterPro" id="IPR051321">
    <property type="entry name" value="PHA/PHB_synthase"/>
</dbReference>